<proteinExistence type="predicted"/>
<keyword evidence="2" id="KW-0812">Transmembrane</keyword>
<accession>A0A843UDS1</accession>
<dbReference type="Pfam" id="PF02517">
    <property type="entry name" value="Rce1-like"/>
    <property type="match status" value="1"/>
</dbReference>
<keyword evidence="2" id="KW-0472">Membrane</keyword>
<gene>
    <name evidence="4" type="ORF">Taro_010660</name>
</gene>
<dbReference type="AlphaFoldDB" id="A0A843UDS1"/>
<name>A0A843UDS1_COLES</name>
<evidence type="ECO:0000313" key="4">
    <source>
        <dbReference type="EMBL" id="MQL78249.1"/>
    </source>
</evidence>
<keyword evidence="2" id="KW-1133">Transmembrane helix</keyword>
<feature type="domain" description="CAAX prenyl protease 2/Lysostaphin resistance protein A-like" evidence="3">
    <location>
        <begin position="208"/>
        <end position="269"/>
    </location>
</feature>
<keyword evidence="5" id="KW-1185">Reference proteome</keyword>
<organism evidence="4 5">
    <name type="scientific">Colocasia esculenta</name>
    <name type="common">Wild taro</name>
    <name type="synonym">Arum esculentum</name>
    <dbReference type="NCBI Taxonomy" id="4460"/>
    <lineage>
        <taxon>Eukaryota</taxon>
        <taxon>Viridiplantae</taxon>
        <taxon>Streptophyta</taxon>
        <taxon>Embryophyta</taxon>
        <taxon>Tracheophyta</taxon>
        <taxon>Spermatophyta</taxon>
        <taxon>Magnoliopsida</taxon>
        <taxon>Liliopsida</taxon>
        <taxon>Araceae</taxon>
        <taxon>Aroideae</taxon>
        <taxon>Colocasieae</taxon>
        <taxon>Colocasia</taxon>
    </lineage>
</organism>
<dbReference type="OrthoDB" id="1742244at2759"/>
<dbReference type="PANTHER" id="PTHR43592:SF4">
    <property type="entry name" value="CAAX AMINO TERMINAL PROTEASE FAMILY PROTEIN"/>
    <property type="match status" value="1"/>
</dbReference>
<comment type="caution">
    <text evidence="4">The sequence shown here is derived from an EMBL/GenBank/DDBJ whole genome shotgun (WGS) entry which is preliminary data.</text>
</comment>
<feature type="transmembrane region" description="Helical" evidence="2">
    <location>
        <begin position="121"/>
        <end position="141"/>
    </location>
</feature>
<protein>
    <recommendedName>
        <fullName evidence="3">CAAX prenyl protease 2/Lysostaphin resistance protein A-like domain-containing protein</fullName>
    </recommendedName>
</protein>
<dbReference type="GO" id="GO:0080120">
    <property type="term" value="P:CAAX-box protein maturation"/>
    <property type="evidence" value="ECO:0007669"/>
    <property type="project" value="UniProtKB-ARBA"/>
</dbReference>
<reference evidence="4" key="1">
    <citation type="submission" date="2017-07" db="EMBL/GenBank/DDBJ databases">
        <title>Taro Niue Genome Assembly and Annotation.</title>
        <authorList>
            <person name="Atibalentja N."/>
            <person name="Keating K."/>
            <person name="Fields C.J."/>
        </authorList>
    </citation>
    <scope>NUCLEOTIDE SEQUENCE</scope>
    <source>
        <strain evidence="4">Niue_2</strain>
        <tissue evidence="4">Leaf</tissue>
    </source>
</reference>
<feature type="region of interest" description="Disordered" evidence="1">
    <location>
        <begin position="28"/>
        <end position="49"/>
    </location>
</feature>
<dbReference type="Proteomes" id="UP000652761">
    <property type="component" value="Unassembled WGS sequence"/>
</dbReference>
<sequence length="379" mass="42629">MMLALVRPLPTSFPFIRITPKRPTPNFRFLPTSSSRSRHGNGEAQFRGRCTDDNGGGGGGGVVFEDFSVLLTDVPWDSQSVWSTMAAYLFSLHIPLSFGGLPAICQILNQSDLDPLTEAASLVLLQSLELVGALILLHYSAKRPYKISSFFQNQNNSEERNWIKAASFGLIFLMLVVLLTSLLADRLLGPKDVNNPELKNILLSNPLSEVAFFSIYCFITPMLEEAVYRGFLLTCLATTMNWRTAVLSTLILSELSATLFHWLCPWIYILLEWKPHFFLCCSFCLQCHNLVNYDFVIEEQQQLGILSCSLVLSSSASPLPPPSHISYQYHPPMAELEQQIKEKAKELKHILKKGMKVVKKSAKKSWIKIKILTIMLKKA</sequence>
<feature type="transmembrane region" description="Helical" evidence="2">
    <location>
        <begin position="250"/>
        <end position="271"/>
    </location>
</feature>
<dbReference type="InterPro" id="IPR003675">
    <property type="entry name" value="Rce1/LyrA-like_dom"/>
</dbReference>
<evidence type="ECO:0000259" key="3">
    <source>
        <dbReference type="Pfam" id="PF02517"/>
    </source>
</evidence>
<evidence type="ECO:0000256" key="1">
    <source>
        <dbReference type="SAM" id="MobiDB-lite"/>
    </source>
</evidence>
<feature type="transmembrane region" description="Helical" evidence="2">
    <location>
        <begin position="86"/>
        <end position="109"/>
    </location>
</feature>
<feature type="transmembrane region" description="Helical" evidence="2">
    <location>
        <begin position="162"/>
        <end position="181"/>
    </location>
</feature>
<evidence type="ECO:0000256" key="2">
    <source>
        <dbReference type="SAM" id="Phobius"/>
    </source>
</evidence>
<dbReference type="GO" id="GO:0004175">
    <property type="term" value="F:endopeptidase activity"/>
    <property type="evidence" value="ECO:0007669"/>
    <property type="project" value="UniProtKB-ARBA"/>
</dbReference>
<evidence type="ECO:0000313" key="5">
    <source>
        <dbReference type="Proteomes" id="UP000652761"/>
    </source>
</evidence>
<dbReference type="PANTHER" id="PTHR43592">
    <property type="entry name" value="CAAX AMINO TERMINAL PROTEASE"/>
    <property type="match status" value="1"/>
</dbReference>
<dbReference type="EMBL" id="NMUH01000389">
    <property type="protein sequence ID" value="MQL78249.1"/>
    <property type="molecule type" value="Genomic_DNA"/>
</dbReference>